<reference evidence="2 3" key="1">
    <citation type="submission" date="2019-11" db="EMBL/GenBank/DDBJ databases">
        <title>Whole genome sequence of Oryza granulata.</title>
        <authorList>
            <person name="Li W."/>
        </authorList>
    </citation>
    <scope>NUCLEOTIDE SEQUENCE [LARGE SCALE GENOMIC DNA]</scope>
    <source>
        <strain evidence="3">cv. Menghai</strain>
        <tissue evidence="2">Leaf</tissue>
    </source>
</reference>
<dbReference type="PANTHER" id="PTHR46033:SF1">
    <property type="entry name" value="PROTEIN MAIN-LIKE 2"/>
    <property type="match status" value="1"/>
</dbReference>
<dbReference type="PANTHER" id="PTHR46033">
    <property type="entry name" value="PROTEIN MAIN-LIKE 2"/>
    <property type="match status" value="1"/>
</dbReference>
<dbReference type="OrthoDB" id="625601at2759"/>
<dbReference type="EMBL" id="SPHZ02000008">
    <property type="protein sequence ID" value="KAF0903638.1"/>
    <property type="molecule type" value="Genomic_DNA"/>
</dbReference>
<protein>
    <recommendedName>
        <fullName evidence="1">Aminotransferase-like plant mobile domain-containing protein</fullName>
    </recommendedName>
</protein>
<dbReference type="GO" id="GO:0010073">
    <property type="term" value="P:meristem maintenance"/>
    <property type="evidence" value="ECO:0007669"/>
    <property type="project" value="InterPro"/>
</dbReference>
<dbReference type="EMBL" id="SPHZ02000008">
    <property type="protein sequence ID" value="KAF0903639.1"/>
    <property type="molecule type" value="Genomic_DNA"/>
</dbReference>
<comment type="caution">
    <text evidence="2">The sequence shown here is derived from an EMBL/GenBank/DDBJ whole genome shotgun (WGS) entry which is preliminary data.</text>
</comment>
<evidence type="ECO:0000313" key="2">
    <source>
        <dbReference type="EMBL" id="KAF0903638.1"/>
    </source>
</evidence>
<keyword evidence="3" id="KW-1185">Reference proteome</keyword>
<dbReference type="InterPro" id="IPR044824">
    <property type="entry name" value="MAIN-like"/>
</dbReference>
<sequence length="249" mass="27918">MLTAFFELWSKETNTAQFHGFEMAPSLRDAAYILGVPVTGRVVTTGAVLNKSADELCFQYLGQVPDCRECRGSHVKLSWLQSEFSRLSRCPSYDEIMYSTRAYILFLIGSALLPERDRGYVSPKYLPLLSDFEKVQEYAWGAAALAHLYKGLSIAVASSSRKRLFGSAALLMGWIYEYIPAMRPDMDDAPAHIFPRVLKWTGSTISQPRKNVSDIRKAFSLLRVSDVSRPFCCSSPQFAVCISLPNLTM</sequence>
<organism evidence="2 3">
    <name type="scientific">Oryza meyeriana var. granulata</name>
    <dbReference type="NCBI Taxonomy" id="110450"/>
    <lineage>
        <taxon>Eukaryota</taxon>
        <taxon>Viridiplantae</taxon>
        <taxon>Streptophyta</taxon>
        <taxon>Embryophyta</taxon>
        <taxon>Tracheophyta</taxon>
        <taxon>Spermatophyta</taxon>
        <taxon>Magnoliopsida</taxon>
        <taxon>Liliopsida</taxon>
        <taxon>Poales</taxon>
        <taxon>Poaceae</taxon>
        <taxon>BOP clade</taxon>
        <taxon>Oryzoideae</taxon>
        <taxon>Oryzeae</taxon>
        <taxon>Oryzinae</taxon>
        <taxon>Oryza</taxon>
        <taxon>Oryza meyeriana</taxon>
    </lineage>
</organism>
<accession>A0A6G1CT49</accession>
<feature type="domain" description="Aminotransferase-like plant mobile" evidence="1">
    <location>
        <begin position="2"/>
        <end position="225"/>
    </location>
</feature>
<proteinExistence type="predicted"/>
<dbReference type="InterPro" id="IPR019557">
    <property type="entry name" value="AminoTfrase-like_pln_mobile"/>
</dbReference>
<evidence type="ECO:0000313" key="3">
    <source>
        <dbReference type="Proteomes" id="UP000479710"/>
    </source>
</evidence>
<dbReference type="Pfam" id="PF10536">
    <property type="entry name" value="PMD"/>
    <property type="match status" value="1"/>
</dbReference>
<name>A0A6G1CT49_9ORYZ</name>
<dbReference type="Proteomes" id="UP000479710">
    <property type="component" value="Unassembled WGS sequence"/>
</dbReference>
<dbReference type="AlphaFoldDB" id="A0A6G1CT49"/>
<evidence type="ECO:0000259" key="1">
    <source>
        <dbReference type="Pfam" id="PF10536"/>
    </source>
</evidence>
<gene>
    <name evidence="2" type="ORF">E2562_028195</name>
</gene>